<feature type="non-terminal residue" evidence="1">
    <location>
        <position position="42"/>
    </location>
</feature>
<evidence type="ECO:0000313" key="1">
    <source>
        <dbReference type="EMBL" id="OQE58888.1"/>
    </source>
</evidence>
<accession>A0A1V6W7M0</accession>
<keyword evidence="2" id="KW-1185">Reference proteome</keyword>
<dbReference type="EMBL" id="MOOB01000354">
    <property type="protein sequence ID" value="OQE58888.1"/>
    <property type="molecule type" value="Genomic_DNA"/>
</dbReference>
<evidence type="ECO:0000313" key="2">
    <source>
        <dbReference type="Proteomes" id="UP000191691"/>
    </source>
</evidence>
<protein>
    <submittedName>
        <fullName evidence="1">Uncharacterized protein</fullName>
    </submittedName>
</protein>
<dbReference type="Proteomes" id="UP000191691">
    <property type="component" value="Unassembled WGS sequence"/>
</dbReference>
<reference evidence="2" key="1">
    <citation type="journal article" date="2017" name="Nat. Microbiol.">
        <title>Global analysis of biosynthetic gene clusters reveals vast potential of secondary metabolite production in Penicillium species.</title>
        <authorList>
            <person name="Nielsen J.C."/>
            <person name="Grijseels S."/>
            <person name="Prigent S."/>
            <person name="Ji B."/>
            <person name="Dainat J."/>
            <person name="Nielsen K.F."/>
            <person name="Frisvad J.C."/>
            <person name="Workman M."/>
            <person name="Nielsen J."/>
        </authorList>
    </citation>
    <scope>NUCLEOTIDE SEQUENCE [LARGE SCALE GENOMIC DNA]</scope>
    <source>
        <strain evidence="2">IBT 13039</strain>
    </source>
</reference>
<organism evidence="1 2">
    <name type="scientific">Penicillium nalgiovense</name>
    <dbReference type="NCBI Taxonomy" id="60175"/>
    <lineage>
        <taxon>Eukaryota</taxon>
        <taxon>Fungi</taxon>
        <taxon>Dikarya</taxon>
        <taxon>Ascomycota</taxon>
        <taxon>Pezizomycotina</taxon>
        <taxon>Eurotiomycetes</taxon>
        <taxon>Eurotiomycetidae</taxon>
        <taxon>Eurotiales</taxon>
        <taxon>Aspergillaceae</taxon>
        <taxon>Penicillium</taxon>
    </lineage>
</organism>
<name>A0A1V6W7M0_PENNA</name>
<sequence length="42" mass="4750">MAQLGELVPDSHDSPQLKLLKAKSLQLLMYCVSLRINNVERP</sequence>
<proteinExistence type="predicted"/>
<dbReference type="AlphaFoldDB" id="A0A1V6W7M0"/>
<comment type="caution">
    <text evidence="1">The sequence shown here is derived from an EMBL/GenBank/DDBJ whole genome shotgun (WGS) entry which is preliminary data.</text>
</comment>
<gene>
    <name evidence="1" type="ORF">PENNAL_c0354G08505</name>
</gene>